<dbReference type="EMBL" id="JACNJD010000208">
    <property type="protein sequence ID" value="MBC8177434.1"/>
    <property type="molecule type" value="Genomic_DNA"/>
</dbReference>
<dbReference type="PANTHER" id="PTHR39198">
    <property type="entry name" value="HYPOTHETICAL MEMBRANE PROTEIN, CONSERVED"/>
    <property type="match status" value="1"/>
</dbReference>
<evidence type="ECO:0000259" key="2">
    <source>
        <dbReference type="Pfam" id="PF10633"/>
    </source>
</evidence>
<dbReference type="Proteomes" id="UP000650524">
    <property type="component" value="Unassembled WGS sequence"/>
</dbReference>
<evidence type="ECO:0000256" key="1">
    <source>
        <dbReference type="SAM" id="Phobius"/>
    </source>
</evidence>
<evidence type="ECO:0000313" key="3">
    <source>
        <dbReference type="EMBL" id="MBC8177434.1"/>
    </source>
</evidence>
<feature type="domain" description="Alpha-galactosidase NEW3" evidence="2">
    <location>
        <begin position="288"/>
        <end position="360"/>
    </location>
</feature>
<keyword evidence="1" id="KW-0812">Transmembrane</keyword>
<gene>
    <name evidence="3" type="ORF">H8E19_08520</name>
</gene>
<feature type="transmembrane region" description="Helical" evidence="1">
    <location>
        <begin position="12"/>
        <end position="32"/>
    </location>
</feature>
<protein>
    <recommendedName>
        <fullName evidence="2">Alpha-galactosidase NEW3 domain-containing protein</fullName>
    </recommendedName>
</protein>
<sequence length="409" mass="44649">MRLKANDSILIGLKVSIASVIMLIGLCSFAYGQKEKKDLPPRAISVSPEYTGVIVPQGEAVNIDLIVSNNGKENEDIDLTVTLIPKGWKAWLKTYNFGVTGVHLKSDTKKSLILRAQPDKDVAPGDYTFEIKGQTRDRKLTSTSQVIIKLEEKKEGKKPEGVNIVTSYPVLTGPTDAEFEFSVEVENKSDKDDIFNLTAQGPENWDVNFKPAYEDKFISSLRLKAGQSQTMAVEVKPNPWAKPGQYPILVKISSPKAEGQVALTVILTGTFKLEAGTANGLLSLSAVRGEQASLSFYVKNEGSALLANVKFISFQPEGWKVKFNPDTIEMLAPQELKQVEVSITPADQALVGDYSVGLRVESGTPPKADKTIEMRVGVTASAAWGWIGIGLIVFVMAGLVFLFTRLGRR</sequence>
<dbReference type="AlphaFoldDB" id="A0A8J6N0Y9"/>
<dbReference type="Pfam" id="PF10633">
    <property type="entry name" value="NPCBM_assoc"/>
    <property type="match status" value="2"/>
</dbReference>
<keyword evidence="1" id="KW-0472">Membrane</keyword>
<dbReference type="InterPro" id="IPR018905">
    <property type="entry name" value="A-galactase_NEW3"/>
</dbReference>
<feature type="transmembrane region" description="Helical" evidence="1">
    <location>
        <begin position="383"/>
        <end position="403"/>
    </location>
</feature>
<reference evidence="3 4" key="1">
    <citation type="submission" date="2020-08" db="EMBL/GenBank/DDBJ databases">
        <title>Bridging the membrane lipid divide: bacteria of the FCB group superphylum have the potential to synthesize archaeal ether lipids.</title>
        <authorList>
            <person name="Villanueva L."/>
            <person name="Von Meijenfeldt F.A.B."/>
            <person name="Westbye A.B."/>
            <person name="Yadav S."/>
            <person name="Hopmans E.C."/>
            <person name="Dutilh B.E."/>
            <person name="Sinninghe Damste J.S."/>
        </authorList>
    </citation>
    <scope>NUCLEOTIDE SEQUENCE [LARGE SCALE GENOMIC DNA]</scope>
    <source>
        <strain evidence="3">NIOZ-UU27</strain>
    </source>
</reference>
<proteinExistence type="predicted"/>
<keyword evidence="1" id="KW-1133">Transmembrane helix</keyword>
<evidence type="ECO:0000313" key="4">
    <source>
        <dbReference type="Proteomes" id="UP000650524"/>
    </source>
</evidence>
<name>A0A8J6N0Y9_9DELT</name>
<feature type="domain" description="Alpha-galactosidase NEW3" evidence="2">
    <location>
        <begin position="196"/>
        <end position="253"/>
    </location>
</feature>
<dbReference type="PANTHER" id="PTHR39198:SF1">
    <property type="entry name" value="ALPHA-GALACTOSIDASE NEW3 DOMAIN-CONTAINING PROTEIN"/>
    <property type="match status" value="1"/>
</dbReference>
<accession>A0A8J6N0Y9</accession>
<organism evidence="3 4">
    <name type="scientific">Candidatus Desulfacyla euxinica</name>
    <dbReference type="NCBI Taxonomy" id="2841693"/>
    <lineage>
        <taxon>Bacteria</taxon>
        <taxon>Deltaproteobacteria</taxon>
        <taxon>Candidatus Desulfacyla</taxon>
    </lineage>
</organism>
<comment type="caution">
    <text evidence="3">The sequence shown here is derived from an EMBL/GenBank/DDBJ whole genome shotgun (WGS) entry which is preliminary data.</text>
</comment>